<protein>
    <submittedName>
        <fullName evidence="1">Uncharacterized protein</fullName>
    </submittedName>
</protein>
<name>A0A6A6SJY1_9PLEO</name>
<evidence type="ECO:0000313" key="2">
    <source>
        <dbReference type="Proteomes" id="UP000799324"/>
    </source>
</evidence>
<sequence>MPNHGSFLGIPRELRDLIYPYLNKTISAYKTDAGVPIKIQKVPLTSMQLVSQQMRAEYLASKPHDDITLVVLMNIFRLGHGRVAPPICATGLPGDKSLDRNSFIAVFKQARHLEVVVAVEGGASAHWDDRFFELLFYGYEGVWDLDSTSAWELQTMKVAVHHHFHMVDMQRADGAEAVLDVPVTDLRDLELRQHACAYHHQPAPFDVELKTRVYLYGMLVGTGCLLSRRLQSLTEFLVQRRTTRRLRSTSGRRRRHLRCSLGSAWMIGRRCFRTATWMMGRPC</sequence>
<organism evidence="1 2">
    <name type="scientific">Lophiostoma macrostomum CBS 122681</name>
    <dbReference type="NCBI Taxonomy" id="1314788"/>
    <lineage>
        <taxon>Eukaryota</taxon>
        <taxon>Fungi</taxon>
        <taxon>Dikarya</taxon>
        <taxon>Ascomycota</taxon>
        <taxon>Pezizomycotina</taxon>
        <taxon>Dothideomycetes</taxon>
        <taxon>Pleosporomycetidae</taxon>
        <taxon>Pleosporales</taxon>
        <taxon>Lophiostomataceae</taxon>
        <taxon>Lophiostoma</taxon>
    </lineage>
</organism>
<accession>A0A6A6SJY1</accession>
<dbReference type="EMBL" id="MU004561">
    <property type="protein sequence ID" value="KAF2648049.1"/>
    <property type="molecule type" value="Genomic_DNA"/>
</dbReference>
<evidence type="ECO:0000313" key="1">
    <source>
        <dbReference type="EMBL" id="KAF2648049.1"/>
    </source>
</evidence>
<dbReference type="OrthoDB" id="3801489at2759"/>
<dbReference type="AlphaFoldDB" id="A0A6A6SJY1"/>
<reference evidence="1" key="1">
    <citation type="journal article" date="2020" name="Stud. Mycol.">
        <title>101 Dothideomycetes genomes: a test case for predicting lifestyles and emergence of pathogens.</title>
        <authorList>
            <person name="Haridas S."/>
            <person name="Albert R."/>
            <person name="Binder M."/>
            <person name="Bloem J."/>
            <person name="Labutti K."/>
            <person name="Salamov A."/>
            <person name="Andreopoulos B."/>
            <person name="Baker S."/>
            <person name="Barry K."/>
            <person name="Bills G."/>
            <person name="Bluhm B."/>
            <person name="Cannon C."/>
            <person name="Castanera R."/>
            <person name="Culley D."/>
            <person name="Daum C."/>
            <person name="Ezra D."/>
            <person name="Gonzalez J."/>
            <person name="Henrissat B."/>
            <person name="Kuo A."/>
            <person name="Liang C."/>
            <person name="Lipzen A."/>
            <person name="Lutzoni F."/>
            <person name="Magnuson J."/>
            <person name="Mondo S."/>
            <person name="Nolan M."/>
            <person name="Ohm R."/>
            <person name="Pangilinan J."/>
            <person name="Park H.-J."/>
            <person name="Ramirez L."/>
            <person name="Alfaro M."/>
            <person name="Sun H."/>
            <person name="Tritt A."/>
            <person name="Yoshinaga Y."/>
            <person name="Zwiers L.-H."/>
            <person name="Turgeon B."/>
            <person name="Goodwin S."/>
            <person name="Spatafora J."/>
            <person name="Crous P."/>
            <person name="Grigoriev I."/>
        </authorList>
    </citation>
    <scope>NUCLEOTIDE SEQUENCE</scope>
    <source>
        <strain evidence="1">CBS 122681</strain>
    </source>
</reference>
<proteinExistence type="predicted"/>
<keyword evidence="2" id="KW-1185">Reference proteome</keyword>
<gene>
    <name evidence="1" type="ORF">K491DRAFT_699211</name>
</gene>
<dbReference type="Proteomes" id="UP000799324">
    <property type="component" value="Unassembled WGS sequence"/>
</dbReference>